<feature type="transmembrane region" description="Helical" evidence="5">
    <location>
        <begin position="131"/>
        <end position="148"/>
    </location>
</feature>
<dbReference type="AlphaFoldDB" id="A0A484R4P8"/>
<evidence type="ECO:0000256" key="1">
    <source>
        <dbReference type="ARBA" id="ARBA00004141"/>
    </source>
</evidence>
<dbReference type="PANTHER" id="PTHR32322:SF2">
    <property type="entry name" value="EAMA DOMAIN-CONTAINING PROTEIN"/>
    <property type="match status" value="1"/>
</dbReference>
<evidence type="ECO:0000259" key="6">
    <source>
        <dbReference type="Pfam" id="PF00892"/>
    </source>
</evidence>
<dbReference type="PANTHER" id="PTHR32322">
    <property type="entry name" value="INNER MEMBRANE TRANSPORTER"/>
    <property type="match status" value="1"/>
</dbReference>
<protein>
    <submittedName>
        <fullName evidence="7">Permease of the drug/metabolite transporter (DMT) superfamily</fullName>
    </submittedName>
</protein>
<evidence type="ECO:0000313" key="8">
    <source>
        <dbReference type="EMBL" id="VFR75227.1"/>
    </source>
</evidence>
<feature type="transmembrane region" description="Helical" evidence="5">
    <location>
        <begin position="168"/>
        <end position="184"/>
    </location>
</feature>
<comment type="subcellular location">
    <subcellularLocation>
        <location evidence="1">Membrane</location>
        <topology evidence="1">Multi-pass membrane protein</topology>
    </subcellularLocation>
</comment>
<keyword evidence="3 5" id="KW-1133">Transmembrane helix</keyword>
<dbReference type="EMBL" id="CAADID010000025">
    <property type="protein sequence ID" value="VFR75227.1"/>
    <property type="molecule type" value="Genomic_DNA"/>
</dbReference>
<feature type="transmembrane region" description="Helical" evidence="5">
    <location>
        <begin position="103"/>
        <end position="124"/>
    </location>
</feature>
<gene>
    <name evidence="7" type="ORF">ANT2_0371</name>
    <name evidence="8" type="ORF">ANT3_0372</name>
</gene>
<evidence type="ECO:0000256" key="4">
    <source>
        <dbReference type="ARBA" id="ARBA00023136"/>
    </source>
</evidence>
<keyword evidence="4 5" id="KW-0472">Membrane</keyword>
<sequence length="308" mass="32267">MSGESMAGDGRQASGAATLCGLAAVLLWSALVGLIRATSEHAGPIGGAALIYTLAAALLWLVVGRPRWRDFTPGYLLAGGALFAAYEVCFSLSLGYASDRGQAIEVGIVNYLWPCLTILLAIALNGQRARWPIVPGTLLALAGIAWVVGGEGGLSLAGVWRNVAMNPLSYGLAFTGAVLWALYCNVTRRYARGQNGIVVFFVLTAVSLWIKYAISAEPAVAWSWSLALPLAAAGGCMAAGYGLWNVGILRGNMTLLATASYFTPVLSTALAALMLDTRLALPFWQGVGMVTAGSLLCWAATRERGHGR</sequence>
<keyword evidence="2 5" id="KW-0812">Transmembrane</keyword>
<feature type="transmembrane region" description="Helical" evidence="5">
    <location>
        <begin position="220"/>
        <end position="243"/>
    </location>
</feature>
<feature type="transmembrane region" description="Helical" evidence="5">
    <location>
        <begin position="281"/>
        <end position="301"/>
    </location>
</feature>
<accession>A0A484R4P8</accession>
<dbReference type="InterPro" id="IPR050638">
    <property type="entry name" value="AA-Vitamin_Transporters"/>
</dbReference>
<proteinExistence type="predicted"/>
<reference evidence="7" key="1">
    <citation type="submission" date="2019-03" db="EMBL/GenBank/DDBJ databases">
        <authorList>
            <person name="Danneels B."/>
        </authorList>
    </citation>
    <scope>NUCLEOTIDE SEQUENCE</scope>
</reference>
<organism evidence="7">
    <name type="scientific">plant metagenome</name>
    <dbReference type="NCBI Taxonomy" id="1297885"/>
    <lineage>
        <taxon>unclassified sequences</taxon>
        <taxon>metagenomes</taxon>
        <taxon>organismal metagenomes</taxon>
    </lineage>
</organism>
<feature type="transmembrane region" description="Helical" evidence="5">
    <location>
        <begin position="41"/>
        <end position="63"/>
    </location>
</feature>
<feature type="transmembrane region" description="Helical" evidence="5">
    <location>
        <begin position="255"/>
        <end position="275"/>
    </location>
</feature>
<dbReference type="SUPFAM" id="SSF103481">
    <property type="entry name" value="Multidrug resistance efflux transporter EmrE"/>
    <property type="match status" value="2"/>
</dbReference>
<feature type="domain" description="EamA" evidence="6">
    <location>
        <begin position="19"/>
        <end position="148"/>
    </location>
</feature>
<dbReference type="Pfam" id="PF00892">
    <property type="entry name" value="EamA"/>
    <property type="match status" value="2"/>
</dbReference>
<dbReference type="GO" id="GO:0016020">
    <property type="term" value="C:membrane"/>
    <property type="evidence" value="ECO:0007669"/>
    <property type="project" value="UniProtKB-SubCell"/>
</dbReference>
<evidence type="ECO:0000256" key="5">
    <source>
        <dbReference type="SAM" id="Phobius"/>
    </source>
</evidence>
<dbReference type="NCBIfam" id="NF008676">
    <property type="entry name" value="PRK11689.1"/>
    <property type="match status" value="1"/>
</dbReference>
<dbReference type="InterPro" id="IPR037185">
    <property type="entry name" value="EmrE-like"/>
</dbReference>
<feature type="transmembrane region" description="Helical" evidence="5">
    <location>
        <begin position="196"/>
        <end position="214"/>
    </location>
</feature>
<name>A0A484R4P8_9ZZZZ</name>
<evidence type="ECO:0000313" key="7">
    <source>
        <dbReference type="EMBL" id="VFR44130.1"/>
    </source>
</evidence>
<dbReference type="EMBL" id="CAADIG010000018">
    <property type="protein sequence ID" value="VFR44130.1"/>
    <property type="molecule type" value="Genomic_DNA"/>
</dbReference>
<evidence type="ECO:0000256" key="3">
    <source>
        <dbReference type="ARBA" id="ARBA00022989"/>
    </source>
</evidence>
<feature type="transmembrane region" description="Helical" evidence="5">
    <location>
        <begin position="12"/>
        <end position="35"/>
    </location>
</feature>
<evidence type="ECO:0000256" key="2">
    <source>
        <dbReference type="ARBA" id="ARBA00022692"/>
    </source>
</evidence>
<dbReference type="InterPro" id="IPR000620">
    <property type="entry name" value="EamA_dom"/>
</dbReference>
<feature type="transmembrane region" description="Helical" evidence="5">
    <location>
        <begin position="75"/>
        <end position="97"/>
    </location>
</feature>
<feature type="domain" description="EamA" evidence="6">
    <location>
        <begin position="170"/>
        <end position="296"/>
    </location>
</feature>